<dbReference type="Proteomes" id="UP000515789">
    <property type="component" value="Chromosome"/>
</dbReference>
<dbReference type="EMBL" id="CP039126">
    <property type="protein sequence ID" value="QMW77192.1"/>
    <property type="molecule type" value="Genomic_DNA"/>
</dbReference>
<gene>
    <name evidence="4" type="ORF">E5259_06075</name>
    <name evidence="3" type="ORF">PMF13cell1_05241</name>
</gene>
<evidence type="ECO:0000313" key="5">
    <source>
        <dbReference type="Proteomes" id="UP000289794"/>
    </source>
</evidence>
<dbReference type="RefSeq" id="WP_018594543.1">
    <property type="nucleotide sequence ID" value="NZ_AP031416.1"/>
</dbReference>
<organism evidence="3 5">
    <name type="scientific">Blautia producta</name>
    <dbReference type="NCBI Taxonomy" id="33035"/>
    <lineage>
        <taxon>Bacteria</taxon>
        <taxon>Bacillati</taxon>
        <taxon>Bacillota</taxon>
        <taxon>Clostridia</taxon>
        <taxon>Lachnospirales</taxon>
        <taxon>Lachnospiraceae</taxon>
        <taxon>Blautia</taxon>
    </lineage>
</organism>
<evidence type="ECO:0000313" key="3">
    <source>
        <dbReference type="EMBL" id="QBE99662.1"/>
    </source>
</evidence>
<dbReference type="GeneID" id="75055208"/>
<reference evidence="3 5" key="1">
    <citation type="submission" date="2019-01" db="EMBL/GenBank/DDBJ databases">
        <title>PMF-metabolizing Aryl O-demethylase.</title>
        <authorList>
            <person name="Kim M."/>
        </authorList>
    </citation>
    <scope>NUCLEOTIDE SEQUENCE [LARGE SCALE GENOMIC DNA]</scope>
    <source>
        <strain evidence="3 5">PMF1</strain>
    </source>
</reference>
<name>A0A4P6M556_9FIRM</name>
<accession>A0A4P6M556</accession>
<dbReference type="Proteomes" id="UP000289794">
    <property type="component" value="Chromosome"/>
</dbReference>
<dbReference type="EMBL" id="CP035945">
    <property type="protein sequence ID" value="QBE99662.1"/>
    <property type="molecule type" value="Genomic_DNA"/>
</dbReference>
<proteinExistence type="predicted"/>
<sequence>MENRIIKGRGAYEGVMEGEALVLPDSVQGWAGLDEKTGIIIEEANSKFGAYIGGKILILPCAKGSNGWASHFYSASVAGHKPTAWVIEKLDSRCAACIVELGIPTVVETEEEACKIIHDGDYIRVDGNKGIVEILKRAE</sequence>
<dbReference type="AlphaFoldDB" id="A0A4P6M556"/>
<evidence type="ECO:0000313" key="4">
    <source>
        <dbReference type="EMBL" id="QMW77192.1"/>
    </source>
</evidence>
<evidence type="ECO:0000256" key="1">
    <source>
        <dbReference type="ARBA" id="ARBA00023239"/>
    </source>
</evidence>
<protein>
    <submittedName>
        <fullName evidence="4">DUF126 domain-containing protein</fullName>
    </submittedName>
</protein>
<dbReference type="SUPFAM" id="SSF52016">
    <property type="entry name" value="LeuD/IlvD-like"/>
    <property type="match status" value="1"/>
</dbReference>
<dbReference type="GO" id="GO:0016829">
    <property type="term" value="F:lyase activity"/>
    <property type="evidence" value="ECO:0007669"/>
    <property type="project" value="UniProtKB-KW"/>
</dbReference>
<evidence type="ECO:0000259" key="2">
    <source>
        <dbReference type="Pfam" id="PF01989"/>
    </source>
</evidence>
<keyword evidence="1" id="KW-0456">Lyase</keyword>
<dbReference type="InterPro" id="IPR002840">
    <property type="entry name" value="PMDh-S-like_dom"/>
</dbReference>
<reference evidence="4 6" key="2">
    <citation type="submission" date="2019-04" db="EMBL/GenBank/DDBJ databases">
        <authorList>
            <person name="Schori C."/>
            <person name="Ahrens C."/>
        </authorList>
    </citation>
    <scope>NUCLEOTIDE SEQUENCE [LARGE SCALE GENOMIC DNA]</scope>
    <source>
        <strain evidence="4 6">DSM 2950</strain>
    </source>
</reference>
<dbReference type="KEGG" id="bpro:PMF13cell1_05241"/>
<feature type="domain" description="Phosphomevalonate dehydratase small subunit-like" evidence="2">
    <location>
        <begin position="28"/>
        <end position="106"/>
    </location>
</feature>
<dbReference type="Pfam" id="PF01989">
    <property type="entry name" value="AcnX_swivel_put"/>
    <property type="match status" value="1"/>
</dbReference>
<evidence type="ECO:0000313" key="6">
    <source>
        <dbReference type="Proteomes" id="UP000515789"/>
    </source>
</evidence>
<dbReference type="Gene3D" id="3.50.30.10">
    <property type="entry name" value="Phosphohistidine domain"/>
    <property type="match status" value="1"/>
</dbReference>